<evidence type="ECO:0000313" key="1">
    <source>
        <dbReference type="EMBL" id="GEO37063.1"/>
    </source>
</evidence>
<evidence type="ECO:0000313" key="2">
    <source>
        <dbReference type="Proteomes" id="UP000321523"/>
    </source>
</evidence>
<name>A0A512DKQ7_9PROT</name>
<dbReference type="RefSeq" id="WP_044425949.1">
    <property type="nucleotide sequence ID" value="NZ_BJYZ01000003.1"/>
</dbReference>
<dbReference type="Proteomes" id="UP000321523">
    <property type="component" value="Unassembled WGS sequence"/>
</dbReference>
<protein>
    <submittedName>
        <fullName evidence="1">Uncharacterized protein</fullName>
    </submittedName>
</protein>
<dbReference type="AlphaFoldDB" id="A0A512DKQ7"/>
<keyword evidence="2" id="KW-1185">Reference proteome</keyword>
<organism evidence="1 2">
    <name type="scientific">Skermanella aerolata</name>
    <dbReference type="NCBI Taxonomy" id="393310"/>
    <lineage>
        <taxon>Bacteria</taxon>
        <taxon>Pseudomonadati</taxon>
        <taxon>Pseudomonadota</taxon>
        <taxon>Alphaproteobacteria</taxon>
        <taxon>Rhodospirillales</taxon>
        <taxon>Azospirillaceae</taxon>
        <taxon>Skermanella</taxon>
    </lineage>
</organism>
<accession>A0A512DKQ7</accession>
<proteinExistence type="predicted"/>
<comment type="caution">
    <text evidence="1">The sequence shown here is derived from an EMBL/GenBank/DDBJ whole genome shotgun (WGS) entry which is preliminary data.</text>
</comment>
<reference evidence="1 2" key="1">
    <citation type="submission" date="2019-07" db="EMBL/GenBank/DDBJ databases">
        <title>Whole genome shotgun sequence of Skermanella aerolata NBRC 106429.</title>
        <authorList>
            <person name="Hosoyama A."/>
            <person name="Uohara A."/>
            <person name="Ohji S."/>
            <person name="Ichikawa N."/>
        </authorList>
    </citation>
    <scope>NUCLEOTIDE SEQUENCE [LARGE SCALE GENOMIC DNA]</scope>
    <source>
        <strain evidence="1 2">NBRC 106429</strain>
    </source>
</reference>
<gene>
    <name evidence="1" type="ORF">SAE02_12110</name>
</gene>
<dbReference type="EMBL" id="BJYZ01000003">
    <property type="protein sequence ID" value="GEO37063.1"/>
    <property type="molecule type" value="Genomic_DNA"/>
</dbReference>
<sequence>MPVTVGQCFVKAGASYPDIWQVVSIVQPPGFPVHARLVRIDNPDDCKTLSLTTLSDRRQFLPHGGREILRRRFAML</sequence>
<dbReference type="OrthoDB" id="7358942at2"/>